<organism evidence="2 3">
    <name type="scientific">Denitromonas halophila</name>
    <dbReference type="NCBI Taxonomy" id="1629404"/>
    <lineage>
        <taxon>Bacteria</taxon>
        <taxon>Pseudomonadati</taxon>
        <taxon>Pseudomonadota</taxon>
        <taxon>Betaproteobacteria</taxon>
        <taxon>Rhodocyclales</taxon>
        <taxon>Zoogloeaceae</taxon>
        <taxon>Denitromonas</taxon>
    </lineage>
</organism>
<evidence type="ECO:0000313" key="3">
    <source>
        <dbReference type="Proteomes" id="UP000319502"/>
    </source>
</evidence>
<dbReference type="Proteomes" id="UP000319502">
    <property type="component" value="Unassembled WGS sequence"/>
</dbReference>
<gene>
    <name evidence="2" type="ORF">FHP91_15245</name>
</gene>
<proteinExistence type="predicted"/>
<evidence type="ECO:0000256" key="1">
    <source>
        <dbReference type="SAM" id="MobiDB-lite"/>
    </source>
</evidence>
<dbReference type="EMBL" id="VMNK01000015">
    <property type="protein sequence ID" value="TVO53153.1"/>
    <property type="molecule type" value="Genomic_DNA"/>
</dbReference>
<keyword evidence="3" id="KW-1185">Reference proteome</keyword>
<protein>
    <submittedName>
        <fullName evidence="2">Uncharacterized protein</fullName>
    </submittedName>
</protein>
<accession>A0A557QJS1</accession>
<reference evidence="2 3" key="1">
    <citation type="submission" date="2019-07" db="EMBL/GenBank/DDBJ databases">
        <title>The pathways for chlorine oxyanion respiration interact through the shared metabolite chlorate.</title>
        <authorList>
            <person name="Barnum T.P."/>
            <person name="Cheng Y."/>
            <person name="Hill K.A."/>
            <person name="Lucas L.N."/>
            <person name="Carlson H.K."/>
            <person name="Coates J.D."/>
        </authorList>
    </citation>
    <scope>NUCLEOTIDE SEQUENCE [LARGE SCALE GENOMIC DNA]</scope>
    <source>
        <strain evidence="2 3">SFB-3</strain>
    </source>
</reference>
<feature type="region of interest" description="Disordered" evidence="1">
    <location>
        <begin position="1"/>
        <end position="20"/>
    </location>
</feature>
<dbReference type="RefSeq" id="WP_144310398.1">
    <property type="nucleotide sequence ID" value="NZ_VMNK01000015.1"/>
</dbReference>
<dbReference type="OrthoDB" id="9153919at2"/>
<evidence type="ECO:0000313" key="2">
    <source>
        <dbReference type="EMBL" id="TVO53153.1"/>
    </source>
</evidence>
<dbReference type="AlphaFoldDB" id="A0A557QJS1"/>
<comment type="caution">
    <text evidence="2">The sequence shown here is derived from an EMBL/GenBank/DDBJ whole genome shotgun (WGS) entry which is preliminary data.</text>
</comment>
<sequence length="173" mass="19529">MDIVDQEPSKPVERNTKRRAPQVDFDADGNVVDWVYRVHRAFRPALDIVFSTRVRTKKLPDGTKIKQTFQEWTEGNPPLYAFGDFDTVPSREIAHGTTSRFIAQIGQSTPDRLEKPLIVSGSVGFRLYEWSGGVGGSYAERGWYRCTQAEFVEFLKTGCVPEVSENPSPEKVS</sequence>
<name>A0A557QJS1_9RHOO</name>